<organism evidence="1 2">
    <name type="scientific">Canavalia gladiata</name>
    <name type="common">Sword bean</name>
    <name type="synonym">Dolichos gladiatus</name>
    <dbReference type="NCBI Taxonomy" id="3824"/>
    <lineage>
        <taxon>Eukaryota</taxon>
        <taxon>Viridiplantae</taxon>
        <taxon>Streptophyta</taxon>
        <taxon>Embryophyta</taxon>
        <taxon>Tracheophyta</taxon>
        <taxon>Spermatophyta</taxon>
        <taxon>Magnoliopsida</taxon>
        <taxon>eudicotyledons</taxon>
        <taxon>Gunneridae</taxon>
        <taxon>Pentapetalae</taxon>
        <taxon>rosids</taxon>
        <taxon>fabids</taxon>
        <taxon>Fabales</taxon>
        <taxon>Fabaceae</taxon>
        <taxon>Papilionoideae</taxon>
        <taxon>50 kb inversion clade</taxon>
        <taxon>NPAAA clade</taxon>
        <taxon>indigoferoid/millettioid clade</taxon>
        <taxon>Phaseoleae</taxon>
        <taxon>Canavalia</taxon>
    </lineage>
</organism>
<dbReference type="Proteomes" id="UP001367508">
    <property type="component" value="Unassembled WGS sequence"/>
</dbReference>
<dbReference type="AlphaFoldDB" id="A0AAN9MWL0"/>
<gene>
    <name evidence="1" type="ORF">VNO77_01738</name>
</gene>
<evidence type="ECO:0000313" key="2">
    <source>
        <dbReference type="Proteomes" id="UP001367508"/>
    </source>
</evidence>
<accession>A0AAN9MWL0</accession>
<keyword evidence="2" id="KW-1185">Reference proteome</keyword>
<name>A0AAN9MWL0_CANGL</name>
<reference evidence="1 2" key="1">
    <citation type="submission" date="2024-01" db="EMBL/GenBank/DDBJ databases">
        <title>The genomes of 5 underutilized Papilionoideae crops provide insights into root nodulation and disease resistanc.</title>
        <authorList>
            <person name="Jiang F."/>
        </authorList>
    </citation>
    <scope>NUCLEOTIDE SEQUENCE [LARGE SCALE GENOMIC DNA]</scope>
    <source>
        <strain evidence="1">LVBAO_FW01</strain>
        <tissue evidence="1">Leaves</tissue>
    </source>
</reference>
<dbReference type="EMBL" id="JAYMYQ010000001">
    <property type="protein sequence ID" value="KAK7359773.1"/>
    <property type="molecule type" value="Genomic_DNA"/>
</dbReference>
<protein>
    <submittedName>
        <fullName evidence="1">Uncharacterized protein</fullName>
    </submittedName>
</protein>
<sequence length="80" mass="8958">MVCGKCVPPYRKTSTLEVLILSSQWSSLSLMMLRRINGCDSDMGSLATELDSLQPESTQPNHCPEKPKQLFLTNHHLISN</sequence>
<proteinExistence type="predicted"/>
<evidence type="ECO:0000313" key="1">
    <source>
        <dbReference type="EMBL" id="KAK7359773.1"/>
    </source>
</evidence>
<comment type="caution">
    <text evidence="1">The sequence shown here is derived from an EMBL/GenBank/DDBJ whole genome shotgun (WGS) entry which is preliminary data.</text>
</comment>